<reference evidence="3" key="1">
    <citation type="journal article" date="2019" name="Sci. Rep.">
        <title>Draft genome of Tanacetum cinerariifolium, the natural source of mosquito coil.</title>
        <authorList>
            <person name="Yamashiro T."/>
            <person name="Shiraishi A."/>
            <person name="Satake H."/>
            <person name="Nakayama K."/>
        </authorList>
    </citation>
    <scope>NUCLEOTIDE SEQUENCE</scope>
</reference>
<proteinExistence type="predicted"/>
<feature type="region of interest" description="Disordered" evidence="2">
    <location>
        <begin position="1"/>
        <end position="40"/>
    </location>
</feature>
<keyword evidence="1" id="KW-0175">Coiled coil</keyword>
<evidence type="ECO:0000256" key="1">
    <source>
        <dbReference type="SAM" id="Coils"/>
    </source>
</evidence>
<dbReference type="SUPFAM" id="SSF57997">
    <property type="entry name" value="Tropomyosin"/>
    <property type="match status" value="1"/>
</dbReference>
<protein>
    <submittedName>
        <fullName evidence="3">Uncharacterized protein</fullName>
    </submittedName>
</protein>
<name>A0A699HUJ2_TANCI</name>
<dbReference type="EMBL" id="BKCJ010209537">
    <property type="protein sequence ID" value="GEY78579.1"/>
    <property type="molecule type" value="Genomic_DNA"/>
</dbReference>
<evidence type="ECO:0000313" key="3">
    <source>
        <dbReference type="EMBL" id="GEY78579.1"/>
    </source>
</evidence>
<gene>
    <name evidence="3" type="ORF">Tci_450553</name>
</gene>
<evidence type="ECO:0000256" key="2">
    <source>
        <dbReference type="SAM" id="MobiDB-lite"/>
    </source>
</evidence>
<comment type="caution">
    <text evidence="3">The sequence shown here is derived from an EMBL/GenBank/DDBJ whole genome shotgun (WGS) entry which is preliminary data.</text>
</comment>
<dbReference type="AlphaFoldDB" id="A0A699HUJ2"/>
<organism evidence="3">
    <name type="scientific">Tanacetum cinerariifolium</name>
    <name type="common">Dalmatian daisy</name>
    <name type="synonym">Chrysanthemum cinerariifolium</name>
    <dbReference type="NCBI Taxonomy" id="118510"/>
    <lineage>
        <taxon>Eukaryota</taxon>
        <taxon>Viridiplantae</taxon>
        <taxon>Streptophyta</taxon>
        <taxon>Embryophyta</taxon>
        <taxon>Tracheophyta</taxon>
        <taxon>Spermatophyta</taxon>
        <taxon>Magnoliopsida</taxon>
        <taxon>eudicotyledons</taxon>
        <taxon>Gunneridae</taxon>
        <taxon>Pentapetalae</taxon>
        <taxon>asterids</taxon>
        <taxon>campanulids</taxon>
        <taxon>Asterales</taxon>
        <taxon>Asteraceae</taxon>
        <taxon>Asteroideae</taxon>
        <taxon>Anthemideae</taxon>
        <taxon>Anthemidinae</taxon>
        <taxon>Tanacetum</taxon>
    </lineage>
</organism>
<accession>A0A699HUJ2</accession>
<sequence length="490" mass="54392">MENPNHPNHPSIPEGDQAPAAPDGFAPQWIGEHDPNNNNGWIKWDVPLGGEVDEPMVDPEVNEEVMDDDDWEDDVEWLMAPVTPPRATMTVSSTYKVGVIEDLSTHLGNLEYRHGVLMRNMEEVSDAEVADSIAIGEIHPKVATVREQVQVMESQVGQVVSRLKEIETGVQQVQTLQTALHETELQNQQLRTRVAEMESHVGILMSYMLWMEERLTVLEKRLPGPPLGPSSHFLSFLTLLIVMEIPNHPNDLNVPEGDQAPVAPDGFAPQWIGEHDPNNNNRWIEWDVPLGGEVDEPMVDPEVNEEGMDDDDFEDNVEWLMAPVTPPRATMTVSSTYEVGGPSIAVIEGPSFPFLAPGLPVPPTVIEDLGTRLGNLEYRHGVLLRKMEEVSDAEVADRQVVSRLKEIETIVQQVESRVDPHPSGQMAVQGQDVIVGLSQQVQTLQTAVDGGASYCFGEEAPRTTSRAPIVISLLFLPYWSRIFCVVTLNF</sequence>
<feature type="coiled-coil region" evidence="1">
    <location>
        <begin position="173"/>
        <end position="200"/>
    </location>
</feature>